<dbReference type="InterPro" id="IPR008271">
    <property type="entry name" value="Ser/Thr_kinase_AS"/>
</dbReference>
<evidence type="ECO:0000313" key="12">
    <source>
        <dbReference type="Proteomes" id="UP001281761"/>
    </source>
</evidence>
<dbReference type="EC" id="2.7.11.1" evidence="1"/>
<dbReference type="PANTHER" id="PTHR24356">
    <property type="entry name" value="SERINE/THREONINE-PROTEIN KINASE"/>
    <property type="match status" value="1"/>
</dbReference>
<dbReference type="PROSITE" id="PS50011">
    <property type="entry name" value="PROTEIN_KINASE_DOM"/>
    <property type="match status" value="1"/>
</dbReference>
<dbReference type="SMART" id="SM00220">
    <property type="entry name" value="S_TKc"/>
    <property type="match status" value="1"/>
</dbReference>
<keyword evidence="5 11" id="KW-0418">Kinase</keyword>
<evidence type="ECO:0000259" key="10">
    <source>
        <dbReference type="PROSITE" id="PS50011"/>
    </source>
</evidence>
<accession>A0ABQ9XFB9</accession>
<dbReference type="Pfam" id="PF00069">
    <property type="entry name" value="Pkinase"/>
    <property type="match status" value="1"/>
</dbReference>
<protein>
    <recommendedName>
        <fullName evidence="1">non-specific serine/threonine protein kinase</fullName>
        <ecNumber evidence="1">2.7.11.1</ecNumber>
    </recommendedName>
</protein>
<evidence type="ECO:0000313" key="11">
    <source>
        <dbReference type="EMBL" id="KAK2950114.1"/>
    </source>
</evidence>
<feature type="domain" description="Protein kinase" evidence="10">
    <location>
        <begin position="8"/>
        <end position="278"/>
    </location>
</feature>
<sequence>MDCSMADFEIIKPITRGAFGRVFLVKLRNRNKASPTICPSELYAMKVLHRSGITQSKIQKRLILEYEILENLSHDKNDFIVNLVSSFQTQSNFYLIMQFQAGGDLYSFLTAMGYFSEEVAKQYLCEIVLAVEFLHAHNIVHCDLKPDNLLIGADGHLRLTDFGMSFEAIFHIRGTPDYIAPEIIQASPYSTTFSVDWWAVGIIFFEMLSGSTPFNASTRDDVFDNILDQDIDTIMAGVLPEDVSDDARSLIRGLLEKNPENRLGTKHGVSEIKNHPYFADVDWDNVYHTEPVFSPSFDGETTTQYFDPRDERFPVKLIDTDDVNEDILNARKERALKHFDESSLKLNIPSPLSSEETSPILRPRAKISLTEPTLPFPLLPSADNKLDGPTQLIPQIGSIQGYMTREELTSLQQRNDTSPPSSDTGNVTHSGDHDRPYETSLRQSPNPDLFAYVPAHRDTLVHRRSNSDLSAAFPHFSQRT</sequence>
<evidence type="ECO:0000256" key="4">
    <source>
        <dbReference type="ARBA" id="ARBA00022741"/>
    </source>
</evidence>
<keyword evidence="6" id="KW-0067">ATP-binding</keyword>
<keyword evidence="4" id="KW-0547">Nucleotide-binding</keyword>
<feature type="compositionally biased region" description="Polar residues" evidence="9">
    <location>
        <begin position="410"/>
        <end position="429"/>
    </location>
</feature>
<dbReference type="Gene3D" id="3.30.200.20">
    <property type="entry name" value="Phosphorylase Kinase, domain 1"/>
    <property type="match status" value="1"/>
</dbReference>
<dbReference type="CDD" id="cd05579">
    <property type="entry name" value="STKc_MAST_like"/>
    <property type="match status" value="1"/>
</dbReference>
<dbReference type="PANTHER" id="PTHR24356:SF1">
    <property type="entry name" value="SERINE_THREONINE-PROTEIN KINASE GREATWALL"/>
    <property type="match status" value="1"/>
</dbReference>
<dbReference type="SUPFAM" id="SSF56112">
    <property type="entry name" value="Protein kinase-like (PK-like)"/>
    <property type="match status" value="1"/>
</dbReference>
<evidence type="ECO:0000256" key="1">
    <source>
        <dbReference type="ARBA" id="ARBA00012513"/>
    </source>
</evidence>
<feature type="region of interest" description="Disordered" evidence="9">
    <location>
        <begin position="410"/>
        <end position="449"/>
    </location>
</feature>
<keyword evidence="3 11" id="KW-0808">Transferase</keyword>
<reference evidence="11 12" key="1">
    <citation type="journal article" date="2022" name="bioRxiv">
        <title>Genomics of Preaxostyla Flagellates Illuminates Evolutionary Transitions and the Path Towards Mitochondrial Loss.</title>
        <authorList>
            <person name="Novak L.V.F."/>
            <person name="Treitli S.C."/>
            <person name="Pyrih J."/>
            <person name="Halakuc P."/>
            <person name="Pipaliya S.V."/>
            <person name="Vacek V."/>
            <person name="Brzon O."/>
            <person name="Soukal P."/>
            <person name="Eme L."/>
            <person name="Dacks J.B."/>
            <person name="Karnkowska A."/>
            <person name="Elias M."/>
            <person name="Hampl V."/>
        </authorList>
    </citation>
    <scope>NUCLEOTIDE SEQUENCE [LARGE SCALE GENOMIC DNA]</scope>
    <source>
        <strain evidence="11">NAU3</strain>
        <tissue evidence="11">Gut</tissue>
    </source>
</reference>
<dbReference type="EMBL" id="JARBJD010000142">
    <property type="protein sequence ID" value="KAK2950114.1"/>
    <property type="molecule type" value="Genomic_DNA"/>
</dbReference>
<evidence type="ECO:0000256" key="2">
    <source>
        <dbReference type="ARBA" id="ARBA00022527"/>
    </source>
</evidence>
<comment type="catalytic activity">
    <reaction evidence="8">
        <text>L-seryl-[protein] + ATP = O-phospho-L-seryl-[protein] + ADP + H(+)</text>
        <dbReference type="Rhea" id="RHEA:17989"/>
        <dbReference type="Rhea" id="RHEA-COMP:9863"/>
        <dbReference type="Rhea" id="RHEA-COMP:11604"/>
        <dbReference type="ChEBI" id="CHEBI:15378"/>
        <dbReference type="ChEBI" id="CHEBI:29999"/>
        <dbReference type="ChEBI" id="CHEBI:30616"/>
        <dbReference type="ChEBI" id="CHEBI:83421"/>
        <dbReference type="ChEBI" id="CHEBI:456216"/>
        <dbReference type="EC" id="2.7.11.1"/>
    </reaction>
</comment>
<keyword evidence="2" id="KW-0723">Serine/threonine-protein kinase</keyword>
<gene>
    <name evidence="11" type="ORF">BLNAU_14916</name>
</gene>
<comment type="caution">
    <text evidence="11">The sequence shown here is derived from an EMBL/GenBank/DDBJ whole genome shotgun (WGS) entry which is preliminary data.</text>
</comment>
<dbReference type="GO" id="GO:0004674">
    <property type="term" value="F:protein serine/threonine kinase activity"/>
    <property type="evidence" value="ECO:0007669"/>
    <property type="project" value="UniProtKB-EC"/>
</dbReference>
<dbReference type="PROSITE" id="PS00108">
    <property type="entry name" value="PROTEIN_KINASE_ST"/>
    <property type="match status" value="1"/>
</dbReference>
<proteinExistence type="predicted"/>
<name>A0ABQ9XFB9_9EUKA</name>
<evidence type="ECO:0000256" key="5">
    <source>
        <dbReference type="ARBA" id="ARBA00022777"/>
    </source>
</evidence>
<keyword evidence="12" id="KW-1185">Reference proteome</keyword>
<dbReference type="Proteomes" id="UP001281761">
    <property type="component" value="Unassembled WGS sequence"/>
</dbReference>
<evidence type="ECO:0000256" key="7">
    <source>
        <dbReference type="ARBA" id="ARBA00047899"/>
    </source>
</evidence>
<organism evidence="11 12">
    <name type="scientific">Blattamonas nauphoetae</name>
    <dbReference type="NCBI Taxonomy" id="2049346"/>
    <lineage>
        <taxon>Eukaryota</taxon>
        <taxon>Metamonada</taxon>
        <taxon>Preaxostyla</taxon>
        <taxon>Oxymonadida</taxon>
        <taxon>Blattamonas</taxon>
    </lineage>
</organism>
<dbReference type="InterPro" id="IPR000719">
    <property type="entry name" value="Prot_kinase_dom"/>
</dbReference>
<evidence type="ECO:0000256" key="3">
    <source>
        <dbReference type="ARBA" id="ARBA00022679"/>
    </source>
</evidence>
<comment type="catalytic activity">
    <reaction evidence="7">
        <text>L-threonyl-[protein] + ATP = O-phospho-L-threonyl-[protein] + ADP + H(+)</text>
        <dbReference type="Rhea" id="RHEA:46608"/>
        <dbReference type="Rhea" id="RHEA-COMP:11060"/>
        <dbReference type="Rhea" id="RHEA-COMP:11605"/>
        <dbReference type="ChEBI" id="CHEBI:15378"/>
        <dbReference type="ChEBI" id="CHEBI:30013"/>
        <dbReference type="ChEBI" id="CHEBI:30616"/>
        <dbReference type="ChEBI" id="CHEBI:61977"/>
        <dbReference type="ChEBI" id="CHEBI:456216"/>
        <dbReference type="EC" id="2.7.11.1"/>
    </reaction>
</comment>
<evidence type="ECO:0000256" key="8">
    <source>
        <dbReference type="ARBA" id="ARBA00048679"/>
    </source>
</evidence>
<evidence type="ECO:0000256" key="6">
    <source>
        <dbReference type="ARBA" id="ARBA00022840"/>
    </source>
</evidence>
<dbReference type="InterPro" id="IPR050236">
    <property type="entry name" value="Ser_Thr_kinase_AGC"/>
</dbReference>
<dbReference type="InterPro" id="IPR011009">
    <property type="entry name" value="Kinase-like_dom_sf"/>
</dbReference>
<dbReference type="Gene3D" id="1.10.510.10">
    <property type="entry name" value="Transferase(Phosphotransferase) domain 1"/>
    <property type="match status" value="1"/>
</dbReference>
<evidence type="ECO:0000256" key="9">
    <source>
        <dbReference type="SAM" id="MobiDB-lite"/>
    </source>
</evidence>